<organism evidence="3 4">
    <name type="scientific">Methanooceanicella nereidis</name>
    <dbReference type="NCBI Taxonomy" id="2052831"/>
    <lineage>
        <taxon>Archaea</taxon>
        <taxon>Methanobacteriati</taxon>
        <taxon>Methanobacteriota</taxon>
        <taxon>Stenosarchaea group</taxon>
        <taxon>Methanomicrobia</taxon>
        <taxon>Methanocellales</taxon>
        <taxon>Methanocellaceae</taxon>
        <taxon>Methanooceanicella</taxon>
    </lineage>
</organism>
<keyword evidence="4" id="KW-1185">Reference proteome</keyword>
<name>A0AAP2RES4_9EURY</name>
<sequence>MIIVSTPYIPGYRVTKTIGFTWGLIVRSRGVGGNIVASLRTIFGGEIHEYTELLNQSREQALERMKDHAKSMGANAVLSVDFDSSELGQSMTEVLACGTAVVVEKETGTIEPVRLA</sequence>
<protein>
    <recommendedName>
        <fullName evidence="2">UPF0145 protein CUJ83_10745</fullName>
    </recommendedName>
</protein>
<evidence type="ECO:0000313" key="4">
    <source>
        <dbReference type="Proteomes" id="UP001320159"/>
    </source>
</evidence>
<dbReference type="Proteomes" id="UP001320159">
    <property type="component" value="Unassembled WGS sequence"/>
</dbReference>
<gene>
    <name evidence="3" type="ORF">CUJ83_10745</name>
</gene>
<dbReference type="PANTHER" id="PTHR34068:SF2">
    <property type="entry name" value="UPF0145 PROTEIN SCO3412"/>
    <property type="match status" value="1"/>
</dbReference>
<evidence type="ECO:0000256" key="1">
    <source>
        <dbReference type="ARBA" id="ARBA00010751"/>
    </source>
</evidence>
<dbReference type="HAMAP" id="MF_00338">
    <property type="entry name" value="UPF0145"/>
    <property type="match status" value="1"/>
</dbReference>
<dbReference type="PANTHER" id="PTHR34068">
    <property type="entry name" value="UPF0145 PROTEIN YBJQ"/>
    <property type="match status" value="1"/>
</dbReference>
<comment type="caution">
    <text evidence="3">The sequence shown here is derived from an EMBL/GenBank/DDBJ whole genome shotgun (WGS) entry which is preliminary data.</text>
</comment>
<proteinExistence type="inferred from homology"/>
<dbReference type="AlphaFoldDB" id="A0AAP2RES4"/>
<comment type="similarity">
    <text evidence="1 2">Belongs to the UPF0145 family.</text>
</comment>
<evidence type="ECO:0000313" key="3">
    <source>
        <dbReference type="EMBL" id="MCD1295476.1"/>
    </source>
</evidence>
<dbReference type="Gene3D" id="3.30.110.70">
    <property type="entry name" value="Hypothetical protein apc22750. Chain B"/>
    <property type="match status" value="1"/>
</dbReference>
<dbReference type="EMBL" id="PGCK01000009">
    <property type="protein sequence ID" value="MCD1295476.1"/>
    <property type="molecule type" value="Genomic_DNA"/>
</dbReference>
<dbReference type="SUPFAM" id="SSF117782">
    <property type="entry name" value="YbjQ-like"/>
    <property type="match status" value="1"/>
</dbReference>
<dbReference type="InterPro" id="IPR002765">
    <property type="entry name" value="UPF0145_YbjQ-like"/>
</dbReference>
<reference evidence="3 4" key="1">
    <citation type="submission" date="2017-11" db="EMBL/GenBank/DDBJ databases">
        <title>Isolation and Characterization of Family Methanocellaceae Species from Potential Methane Hydrate Area Offshore Southwestern Taiwan.</title>
        <authorList>
            <person name="Zhang W.-L."/>
            <person name="Chen W.-C."/>
            <person name="Lai M.-C."/>
            <person name="Chen S.-C."/>
        </authorList>
    </citation>
    <scope>NUCLEOTIDE SEQUENCE [LARGE SCALE GENOMIC DNA]</scope>
    <source>
        <strain evidence="3 4">CWC-04</strain>
    </source>
</reference>
<dbReference type="InterPro" id="IPR035439">
    <property type="entry name" value="UPF0145_dom_sf"/>
</dbReference>
<dbReference type="Pfam" id="PF01906">
    <property type="entry name" value="YbjQ_1"/>
    <property type="match status" value="1"/>
</dbReference>
<accession>A0AAP2RES4</accession>
<evidence type="ECO:0000256" key="2">
    <source>
        <dbReference type="HAMAP-Rule" id="MF_00338"/>
    </source>
</evidence>